<dbReference type="InterPro" id="IPR000182">
    <property type="entry name" value="GNAT_dom"/>
</dbReference>
<accession>A0ABM9L838</accession>
<proteinExistence type="predicted"/>
<organism evidence="2 3">
    <name type="scientific">[Mycobacterium] burgundiense</name>
    <dbReference type="NCBI Taxonomy" id="3064286"/>
    <lineage>
        <taxon>Bacteria</taxon>
        <taxon>Bacillati</taxon>
        <taxon>Actinomycetota</taxon>
        <taxon>Actinomycetes</taxon>
        <taxon>Mycobacteriales</taxon>
        <taxon>Mycobacteriaceae</taxon>
        <taxon>Mycolicibacterium</taxon>
    </lineage>
</organism>
<gene>
    <name evidence="2" type="ORF">MU0053_000038</name>
</gene>
<sequence>MSTAIRAAVSADLASAAQLLAAAFDDSDWTRWTIPADGYRERLEQIQHLYLTHALEHGVVLVAEQPVRAVAAFVPPNVASPGEDMRRRLAELHGPRLTALAELALPDPPAGSWTLATVGVAPDRQGTGLGTAAITAGLVLLDQRGEPVALETSDDRNVRLYRRLGFATFATTAIPDGPVVYSMHRPAPAA</sequence>
<dbReference type="InterPro" id="IPR052523">
    <property type="entry name" value="Trichothecene_AcTrans"/>
</dbReference>
<dbReference type="RefSeq" id="WP_308480427.1">
    <property type="nucleotide sequence ID" value="NZ_OY726397.1"/>
</dbReference>
<dbReference type="EMBL" id="OY726397">
    <property type="protein sequence ID" value="CAJ1494425.1"/>
    <property type="molecule type" value="Genomic_DNA"/>
</dbReference>
<dbReference type="SUPFAM" id="SSF55729">
    <property type="entry name" value="Acyl-CoA N-acyltransferases (Nat)"/>
    <property type="match status" value="1"/>
</dbReference>
<protein>
    <submittedName>
        <fullName evidence="2">GNAT family N-acetyltransferase</fullName>
    </submittedName>
</protein>
<reference evidence="2 3" key="1">
    <citation type="submission" date="2023-08" db="EMBL/GenBank/DDBJ databases">
        <authorList>
            <person name="Folkvardsen B D."/>
            <person name="Norman A."/>
        </authorList>
    </citation>
    <scope>NUCLEOTIDE SEQUENCE [LARGE SCALE GENOMIC DNA]</scope>
    <source>
        <strain evidence="2 3">Mu0053</strain>
    </source>
</reference>
<dbReference type="PROSITE" id="PS51186">
    <property type="entry name" value="GNAT"/>
    <property type="match status" value="1"/>
</dbReference>
<dbReference type="PANTHER" id="PTHR42791">
    <property type="entry name" value="GNAT FAMILY ACETYLTRANSFERASE"/>
    <property type="match status" value="1"/>
</dbReference>
<evidence type="ECO:0000313" key="3">
    <source>
        <dbReference type="Proteomes" id="UP001190465"/>
    </source>
</evidence>
<dbReference type="Proteomes" id="UP001190465">
    <property type="component" value="Chromosome"/>
</dbReference>
<evidence type="ECO:0000313" key="2">
    <source>
        <dbReference type="EMBL" id="CAJ1494425.1"/>
    </source>
</evidence>
<dbReference type="PANTHER" id="PTHR42791:SF1">
    <property type="entry name" value="N-ACETYLTRANSFERASE DOMAIN-CONTAINING PROTEIN"/>
    <property type="match status" value="1"/>
</dbReference>
<name>A0ABM9L838_9MYCO</name>
<dbReference type="CDD" id="cd04301">
    <property type="entry name" value="NAT_SF"/>
    <property type="match status" value="1"/>
</dbReference>
<evidence type="ECO:0000259" key="1">
    <source>
        <dbReference type="PROSITE" id="PS51186"/>
    </source>
</evidence>
<feature type="domain" description="N-acetyltransferase" evidence="1">
    <location>
        <begin position="3"/>
        <end position="188"/>
    </location>
</feature>
<dbReference type="Gene3D" id="3.40.630.30">
    <property type="match status" value="1"/>
</dbReference>
<keyword evidence="3" id="KW-1185">Reference proteome</keyword>
<dbReference type="InterPro" id="IPR016181">
    <property type="entry name" value="Acyl_CoA_acyltransferase"/>
</dbReference>
<dbReference type="Pfam" id="PF00583">
    <property type="entry name" value="Acetyltransf_1"/>
    <property type="match status" value="1"/>
</dbReference>